<evidence type="ECO:0000256" key="1">
    <source>
        <dbReference type="ARBA" id="ARBA00009796"/>
    </source>
</evidence>
<reference evidence="11 12" key="1">
    <citation type="submission" date="2023-07" db="EMBL/GenBank/DDBJ databases">
        <title>Genomic Encyclopedia of Type Strains, Phase IV (KMG-IV): sequencing the most valuable type-strain genomes for metagenomic binning, comparative biology and taxonomic classification.</title>
        <authorList>
            <person name="Goeker M."/>
        </authorList>
    </citation>
    <scope>NUCLEOTIDE SEQUENCE [LARGE SCALE GENOMIC DNA]</scope>
    <source>
        <strain evidence="11 12">DSM 45903</strain>
    </source>
</reference>
<keyword evidence="5 9" id="KW-0560">Oxidoreductase</keyword>
<dbReference type="HAMAP" id="MF_00401">
    <property type="entry name" value="Peroxiredoxin"/>
    <property type="match status" value="1"/>
</dbReference>
<dbReference type="Pfam" id="PF10417">
    <property type="entry name" value="1-cysPrx_C"/>
    <property type="match status" value="1"/>
</dbReference>
<comment type="similarity">
    <text evidence="8 9">Belongs to the peroxiredoxin family. Prx6 subfamily.</text>
</comment>
<feature type="binding site" evidence="9">
    <location>
        <position position="134"/>
    </location>
    <ligand>
        <name>substrate</name>
    </ligand>
</feature>
<dbReference type="CDD" id="cd03016">
    <property type="entry name" value="PRX_1cys"/>
    <property type="match status" value="1"/>
</dbReference>
<dbReference type="InterPro" id="IPR050217">
    <property type="entry name" value="Peroxiredoxin"/>
</dbReference>
<keyword evidence="7 9" id="KW-0676">Redox-active center</keyword>
<keyword evidence="2 9" id="KW-0963">Cytoplasm</keyword>
<accession>A0ABU1IPX1</accession>
<dbReference type="InterPro" id="IPR022915">
    <property type="entry name" value="Peroxiredoxin_TDXH"/>
</dbReference>
<protein>
    <recommendedName>
        <fullName evidence="9">Peroxiredoxin</fullName>
        <ecNumber evidence="9">1.11.1.24</ecNumber>
    </recommendedName>
    <alternativeName>
        <fullName evidence="9">Thioredoxin-dependent peroxiredoxin</fullName>
    </alternativeName>
</protein>
<sequence length="222" mass="25105">MALPMEPFNEQKTGMPKIGDRAPEFKAKTTFGDRSLSDYRDKWVVLFSHPADFTPVCTTEFLAFAENYSSFADRNVELIGLSVDSLSAHLAWVNNIREKTGTEIPFPVIADLTTEVARKFGMIHDHASETATVRCVFVIDPQQIIRAIIYYPMNVGRNIKEILRLVDALQMADKHSVAAPANWERDEPVVVPPPQNVNDLKKRLDSPQGCEVTDWYLVKKKI</sequence>
<dbReference type="InterPro" id="IPR045020">
    <property type="entry name" value="PRX_1cys"/>
</dbReference>
<evidence type="ECO:0000256" key="2">
    <source>
        <dbReference type="ARBA" id="ARBA00022490"/>
    </source>
</evidence>
<evidence type="ECO:0000259" key="10">
    <source>
        <dbReference type="PROSITE" id="PS51352"/>
    </source>
</evidence>
<dbReference type="PROSITE" id="PS51352">
    <property type="entry name" value="THIOREDOXIN_2"/>
    <property type="match status" value="1"/>
</dbReference>
<keyword evidence="3 9" id="KW-0575">Peroxidase</keyword>
<feature type="active site" description="Cysteine sulfenic acid (-SOH) intermediate" evidence="9">
    <location>
        <position position="57"/>
    </location>
</feature>
<dbReference type="InterPro" id="IPR036249">
    <property type="entry name" value="Thioredoxin-like_sf"/>
</dbReference>
<proteinExistence type="inferred from homology"/>
<dbReference type="InterPro" id="IPR019479">
    <property type="entry name" value="Peroxiredoxin_C"/>
</dbReference>
<dbReference type="PANTHER" id="PTHR10681">
    <property type="entry name" value="THIOREDOXIN PEROXIDASE"/>
    <property type="match status" value="1"/>
</dbReference>
<comment type="catalytic activity">
    <reaction evidence="9">
        <text>a hydroperoxide + [thioredoxin]-dithiol = an alcohol + [thioredoxin]-disulfide + H2O</text>
        <dbReference type="Rhea" id="RHEA:62620"/>
        <dbReference type="Rhea" id="RHEA-COMP:10698"/>
        <dbReference type="Rhea" id="RHEA-COMP:10700"/>
        <dbReference type="ChEBI" id="CHEBI:15377"/>
        <dbReference type="ChEBI" id="CHEBI:29950"/>
        <dbReference type="ChEBI" id="CHEBI:30879"/>
        <dbReference type="ChEBI" id="CHEBI:35924"/>
        <dbReference type="ChEBI" id="CHEBI:50058"/>
        <dbReference type="EC" id="1.11.1.24"/>
    </reaction>
</comment>
<dbReference type="InterPro" id="IPR024706">
    <property type="entry name" value="Peroxiredoxin_AhpC-typ"/>
</dbReference>
<comment type="miscellaneous">
    <text evidence="9">The active site is a conserved redox-active cysteine residue, the peroxidatic cysteine (C(P)), which makes the nucleophilic attack on the peroxide substrate. The peroxide oxidizes the C(P)-SH to cysteine sulfenic acid (C(P)-SOH), which then reacts with another cysteine residue, the resolving cysteine (C(R)), to form a disulfide bridge. The disulfide is subsequently reduced by an appropriate electron donor to complete the catalytic cycle. In this 1-Cys peroxiredoxin, no C(R) is present and C(P) instead forms a disulfide with a cysteine from another protein or with a small thiol molecule.</text>
</comment>
<dbReference type="InterPro" id="IPR013766">
    <property type="entry name" value="Thioredoxin_domain"/>
</dbReference>
<comment type="caution">
    <text evidence="11">The sequence shown here is derived from an EMBL/GenBank/DDBJ whole genome shotgun (WGS) entry which is preliminary data.</text>
</comment>
<evidence type="ECO:0000256" key="7">
    <source>
        <dbReference type="ARBA" id="ARBA00023284"/>
    </source>
</evidence>
<dbReference type="RefSeq" id="WP_309865299.1">
    <property type="nucleotide sequence ID" value="NZ_JAVDQG010000004.1"/>
</dbReference>
<evidence type="ECO:0000313" key="12">
    <source>
        <dbReference type="Proteomes" id="UP001185012"/>
    </source>
</evidence>
<keyword evidence="4 9" id="KW-0049">Antioxidant</keyword>
<name>A0ABU1IPX1_9BACL</name>
<dbReference type="EC" id="1.11.1.24" evidence="9"/>
<evidence type="ECO:0000256" key="9">
    <source>
        <dbReference type="HAMAP-Rule" id="MF_00401"/>
    </source>
</evidence>
<keyword evidence="6" id="KW-1015">Disulfide bond</keyword>
<dbReference type="EMBL" id="JAVDQG010000004">
    <property type="protein sequence ID" value="MDR6225989.1"/>
    <property type="molecule type" value="Genomic_DNA"/>
</dbReference>
<comment type="subcellular location">
    <subcellularLocation>
        <location evidence="9">Cytoplasm</location>
    </subcellularLocation>
</comment>
<dbReference type="InterPro" id="IPR000866">
    <property type="entry name" value="AhpC/TSA"/>
</dbReference>
<comment type="function">
    <text evidence="9">Thiol-specific peroxidase that catalyzes the reduction of hydrogen peroxide and organic hydroperoxides to water and alcohols, respectively. Plays a role in cell protection against oxidative stress by detoxifying peroxides.</text>
</comment>
<keyword evidence="12" id="KW-1185">Reference proteome</keyword>
<dbReference type="PANTHER" id="PTHR10681:SF171">
    <property type="entry name" value="PEROXIREDOXIN 4"/>
    <property type="match status" value="1"/>
</dbReference>
<evidence type="ECO:0000256" key="8">
    <source>
        <dbReference type="ARBA" id="ARBA00025719"/>
    </source>
</evidence>
<comment type="similarity">
    <text evidence="1">Belongs to the peroxiredoxin family. AhpC/Prx1 subfamily.</text>
</comment>
<evidence type="ECO:0000256" key="6">
    <source>
        <dbReference type="ARBA" id="ARBA00023157"/>
    </source>
</evidence>
<dbReference type="SUPFAM" id="SSF52833">
    <property type="entry name" value="Thioredoxin-like"/>
    <property type="match status" value="1"/>
</dbReference>
<evidence type="ECO:0000313" key="11">
    <source>
        <dbReference type="EMBL" id="MDR6225989.1"/>
    </source>
</evidence>
<dbReference type="Gene3D" id="3.30.1020.10">
    <property type="entry name" value="Antioxidant, Horf6, Chain A, domain2"/>
    <property type="match status" value="1"/>
</dbReference>
<gene>
    <name evidence="11" type="ORF">JOE21_001995</name>
</gene>
<evidence type="ECO:0000256" key="5">
    <source>
        <dbReference type="ARBA" id="ARBA00023002"/>
    </source>
</evidence>
<comment type="subunit">
    <text evidence="9">Homodecamer. Pentamer of dimers that assemble into a ring structure.</text>
</comment>
<dbReference type="PIRSF" id="PIRSF000239">
    <property type="entry name" value="AHPC"/>
    <property type="match status" value="1"/>
</dbReference>
<dbReference type="Pfam" id="PF00578">
    <property type="entry name" value="AhpC-TSA"/>
    <property type="match status" value="1"/>
</dbReference>
<dbReference type="Proteomes" id="UP001185012">
    <property type="component" value="Unassembled WGS sequence"/>
</dbReference>
<organism evidence="11 12">
    <name type="scientific">Desmospora profundinema</name>
    <dbReference type="NCBI Taxonomy" id="1571184"/>
    <lineage>
        <taxon>Bacteria</taxon>
        <taxon>Bacillati</taxon>
        <taxon>Bacillota</taxon>
        <taxon>Bacilli</taxon>
        <taxon>Bacillales</taxon>
        <taxon>Thermoactinomycetaceae</taxon>
        <taxon>Desmospora</taxon>
    </lineage>
</organism>
<feature type="domain" description="Thioredoxin" evidence="10">
    <location>
        <begin position="16"/>
        <end position="171"/>
    </location>
</feature>
<dbReference type="NCBIfam" id="NF009668">
    <property type="entry name" value="PRK13189.1"/>
    <property type="match status" value="1"/>
</dbReference>
<evidence type="ECO:0000256" key="4">
    <source>
        <dbReference type="ARBA" id="ARBA00022862"/>
    </source>
</evidence>
<dbReference type="Gene3D" id="3.40.30.10">
    <property type="entry name" value="Glutaredoxin"/>
    <property type="match status" value="1"/>
</dbReference>
<evidence type="ECO:0000256" key="3">
    <source>
        <dbReference type="ARBA" id="ARBA00022559"/>
    </source>
</evidence>
<comment type="caution">
    <text evidence="9">Lacks conserved residue(s) required for the propagation of feature annotation.</text>
</comment>